<evidence type="ECO:0000313" key="2">
    <source>
        <dbReference type="Proteomes" id="UP001159363"/>
    </source>
</evidence>
<protein>
    <recommendedName>
        <fullName evidence="3">Reverse transcriptase</fullName>
    </recommendedName>
</protein>
<accession>A0ABQ9HE78</accession>
<reference evidence="1 2" key="1">
    <citation type="submission" date="2023-02" db="EMBL/GenBank/DDBJ databases">
        <title>LHISI_Scaffold_Assembly.</title>
        <authorList>
            <person name="Stuart O.P."/>
            <person name="Cleave R."/>
            <person name="Magrath M.J.L."/>
            <person name="Mikheyev A.S."/>
        </authorList>
    </citation>
    <scope>NUCLEOTIDE SEQUENCE [LARGE SCALE GENOMIC DNA]</scope>
    <source>
        <strain evidence="1">Daus_M_001</strain>
        <tissue evidence="1">Leg muscle</tissue>
    </source>
</reference>
<name>A0ABQ9HE78_9NEOP</name>
<organism evidence="1 2">
    <name type="scientific">Dryococelus australis</name>
    <dbReference type="NCBI Taxonomy" id="614101"/>
    <lineage>
        <taxon>Eukaryota</taxon>
        <taxon>Metazoa</taxon>
        <taxon>Ecdysozoa</taxon>
        <taxon>Arthropoda</taxon>
        <taxon>Hexapoda</taxon>
        <taxon>Insecta</taxon>
        <taxon>Pterygota</taxon>
        <taxon>Neoptera</taxon>
        <taxon>Polyneoptera</taxon>
        <taxon>Phasmatodea</taxon>
        <taxon>Verophasmatodea</taxon>
        <taxon>Anareolatae</taxon>
        <taxon>Phasmatidae</taxon>
        <taxon>Eurycanthinae</taxon>
        <taxon>Dryococelus</taxon>
    </lineage>
</organism>
<gene>
    <name evidence="1" type="ORF">PR048_014375</name>
</gene>
<dbReference type="Proteomes" id="UP001159363">
    <property type="component" value="Chromosome 4"/>
</dbReference>
<evidence type="ECO:0000313" key="1">
    <source>
        <dbReference type="EMBL" id="KAJ8882564.1"/>
    </source>
</evidence>
<comment type="caution">
    <text evidence="1">The sequence shown here is derived from an EMBL/GenBank/DDBJ whole genome shotgun (WGS) entry which is preliminary data.</text>
</comment>
<keyword evidence="2" id="KW-1185">Reference proteome</keyword>
<dbReference type="EMBL" id="JARBHB010000005">
    <property type="protein sequence ID" value="KAJ8882564.1"/>
    <property type="molecule type" value="Genomic_DNA"/>
</dbReference>
<sequence>MWIIKALNCTKEWAIARHTMGRCIPREFVEKLAEQSPHSHLFSEKHLKRKLTEHYGENINITHLPGKQSVINCTLKEEPTKGKKIIIIAAANLIQQEILSQPYECDFFQTVGRNQDRKYRACRRIIEAHQIIAALWTRSLISPLQIGLGIFLHRRFGSNYLIDLLSNLGICSSYHEVARYESSIMHGPL</sequence>
<proteinExistence type="predicted"/>
<evidence type="ECO:0008006" key="3">
    <source>
        <dbReference type="Google" id="ProtNLM"/>
    </source>
</evidence>